<evidence type="ECO:0000313" key="8">
    <source>
        <dbReference type="EMBL" id="KAK9511712.1"/>
    </source>
</evidence>
<protein>
    <recommendedName>
        <fullName evidence="7">THAP-type domain-containing protein</fullName>
    </recommendedName>
</protein>
<feature type="compositionally biased region" description="Polar residues" evidence="6">
    <location>
        <begin position="407"/>
        <end position="443"/>
    </location>
</feature>
<evidence type="ECO:0000256" key="1">
    <source>
        <dbReference type="ARBA" id="ARBA00022723"/>
    </source>
</evidence>
<feature type="domain" description="THAP-type" evidence="7">
    <location>
        <begin position="179"/>
        <end position="258"/>
    </location>
</feature>
<feature type="compositionally biased region" description="Polar residues" evidence="6">
    <location>
        <begin position="355"/>
        <end position="374"/>
    </location>
</feature>
<gene>
    <name evidence="8" type="ORF">O3M35_000320</name>
</gene>
<feature type="region of interest" description="Disordered" evidence="6">
    <location>
        <begin position="635"/>
        <end position="655"/>
    </location>
</feature>
<feature type="compositionally biased region" description="Basic residues" evidence="6">
    <location>
        <begin position="640"/>
        <end position="653"/>
    </location>
</feature>
<dbReference type="PROSITE" id="PS50950">
    <property type="entry name" value="ZF_THAP"/>
    <property type="match status" value="1"/>
</dbReference>
<feature type="compositionally biased region" description="Basic and acidic residues" evidence="6">
    <location>
        <begin position="393"/>
        <end position="405"/>
    </location>
</feature>
<evidence type="ECO:0000313" key="9">
    <source>
        <dbReference type="Proteomes" id="UP001461498"/>
    </source>
</evidence>
<keyword evidence="1" id="KW-0479">Metal-binding</keyword>
<reference evidence="8 9" key="1">
    <citation type="submission" date="2022-12" db="EMBL/GenBank/DDBJ databases">
        <title>Chromosome-level genome assembly of true bugs.</title>
        <authorList>
            <person name="Ma L."/>
            <person name="Li H."/>
        </authorList>
    </citation>
    <scope>NUCLEOTIDE SEQUENCE [LARGE SCALE GENOMIC DNA]</scope>
    <source>
        <strain evidence="8">Lab_2022b</strain>
    </source>
</reference>
<keyword evidence="4 5" id="KW-0238">DNA-binding</keyword>
<dbReference type="Pfam" id="PF05485">
    <property type="entry name" value="THAP"/>
    <property type="match status" value="2"/>
</dbReference>
<evidence type="ECO:0000256" key="3">
    <source>
        <dbReference type="ARBA" id="ARBA00022833"/>
    </source>
</evidence>
<proteinExistence type="predicted"/>
<feature type="region of interest" description="Disordered" evidence="6">
    <location>
        <begin position="600"/>
        <end position="619"/>
    </location>
</feature>
<accession>A0AAW1DN43</accession>
<dbReference type="InterPro" id="IPR006612">
    <property type="entry name" value="THAP_Znf"/>
</dbReference>
<evidence type="ECO:0000259" key="7">
    <source>
        <dbReference type="PROSITE" id="PS50950"/>
    </source>
</evidence>
<feature type="region of interest" description="Disordered" evidence="6">
    <location>
        <begin position="393"/>
        <end position="458"/>
    </location>
</feature>
<evidence type="ECO:0000256" key="2">
    <source>
        <dbReference type="ARBA" id="ARBA00022771"/>
    </source>
</evidence>
<evidence type="ECO:0000256" key="6">
    <source>
        <dbReference type="SAM" id="MobiDB-lite"/>
    </source>
</evidence>
<keyword evidence="2 5" id="KW-0863">Zinc-finger</keyword>
<dbReference type="SMART" id="SM00980">
    <property type="entry name" value="THAP"/>
    <property type="match status" value="2"/>
</dbReference>
<comment type="caution">
    <text evidence="8">The sequence shown here is derived from an EMBL/GenBank/DDBJ whole genome shotgun (WGS) entry which is preliminary data.</text>
</comment>
<dbReference type="AlphaFoldDB" id="A0AAW1DN43"/>
<dbReference type="GO" id="GO:0008270">
    <property type="term" value="F:zinc ion binding"/>
    <property type="evidence" value="ECO:0007669"/>
    <property type="project" value="UniProtKB-KW"/>
</dbReference>
<evidence type="ECO:0000256" key="5">
    <source>
        <dbReference type="PROSITE-ProRule" id="PRU00309"/>
    </source>
</evidence>
<dbReference type="Proteomes" id="UP001461498">
    <property type="component" value="Unassembled WGS sequence"/>
</dbReference>
<feature type="region of interest" description="Disordered" evidence="6">
    <location>
        <begin position="352"/>
        <end position="374"/>
    </location>
</feature>
<dbReference type="EMBL" id="JAPXFL010000001">
    <property type="protein sequence ID" value="KAK9511712.1"/>
    <property type="molecule type" value="Genomic_DNA"/>
</dbReference>
<dbReference type="PANTHER" id="PTHR46600">
    <property type="entry name" value="THAP DOMAIN-CONTAINING"/>
    <property type="match status" value="1"/>
</dbReference>
<keyword evidence="9" id="KW-1185">Reference proteome</keyword>
<feature type="compositionally biased region" description="Basic and acidic residues" evidence="6">
    <location>
        <begin position="277"/>
        <end position="291"/>
    </location>
</feature>
<dbReference type="PANTHER" id="PTHR46600:SF11">
    <property type="entry name" value="THAP DOMAIN-CONTAINING PROTEIN 10"/>
    <property type="match status" value="1"/>
</dbReference>
<dbReference type="SUPFAM" id="SSF57716">
    <property type="entry name" value="Glucocorticoid receptor-like (DNA-binding domain)"/>
    <property type="match status" value="1"/>
</dbReference>
<dbReference type="GO" id="GO:0043565">
    <property type="term" value="F:sequence-specific DNA binding"/>
    <property type="evidence" value="ECO:0007669"/>
    <property type="project" value="InterPro"/>
</dbReference>
<dbReference type="InterPro" id="IPR026516">
    <property type="entry name" value="THAP1/10"/>
</dbReference>
<name>A0AAW1DN43_9HEMI</name>
<evidence type="ECO:0000256" key="4">
    <source>
        <dbReference type="ARBA" id="ARBA00023125"/>
    </source>
</evidence>
<keyword evidence="3" id="KW-0862">Zinc</keyword>
<feature type="region of interest" description="Disordered" evidence="6">
    <location>
        <begin position="269"/>
        <end position="292"/>
    </location>
</feature>
<sequence length="720" mass="81939">MDNNTEVTENSKFHCCIPNCTYSKGSFFRIPNGNALEWDNLIKTEFPNFIYDINHRICSKHFSHFNFRLSHRKILRFSESYNNRSLFLNNRNGSRMSPGAEETALRLQSPEHVIEISTTEGLPSPLREIIAETDVDESFSSSGFQNSHNLFNEYQSGLEKSISIEHETSSNNYRSEKEVRYTKCCIPNCTTSRKTNRNAHLFLFPKLKLSEWIDKIKAHHSDYVYKNYHRICSKHFSDSNFTSTLYTRLSKFAYPNIFGDNLPDRSSGPTIYNSDRLLPDPGHRIQKDDAPKNSLDSFQNISEIRADTFPRSKCRNVVTIPPNVNTNSCNNKNKMTAIDLVSTLRQNKRARDCYSVSSQNNIKTSPSDNMPSQDLNRINQEKVSQNNLILSSKENEFHPNDKIHYPESSTVNQELPESSTVNQELPESSTVNQELPESSTADQVSPELPITDKTVAHNNDLPVANVNELRQNDDKTSSVIESSKADQAIYRQNNLVSSPIVNEISQHDNSHPLVTELSNNHPHIISQNNQVLSSNVYEVGQINILHPPTPESQQNNQKTFFQNNLVSSSDISDTMQSNNSQPPDIDQQILSQNNQVLSSNINELQPDPDSGSSKAHQETFPGNDLILHKIVDDARPVQSSKKRTKEKLSKKRTKETDKNSNNVICCVPNCGMSTFSNPEVHFFKFPQRKVMEWSNTIKSSFSSYSYRIQFLIETVVKEGV</sequence>
<organism evidence="8 9">
    <name type="scientific">Rhynocoris fuscipes</name>
    <dbReference type="NCBI Taxonomy" id="488301"/>
    <lineage>
        <taxon>Eukaryota</taxon>
        <taxon>Metazoa</taxon>
        <taxon>Ecdysozoa</taxon>
        <taxon>Arthropoda</taxon>
        <taxon>Hexapoda</taxon>
        <taxon>Insecta</taxon>
        <taxon>Pterygota</taxon>
        <taxon>Neoptera</taxon>
        <taxon>Paraneoptera</taxon>
        <taxon>Hemiptera</taxon>
        <taxon>Heteroptera</taxon>
        <taxon>Panheteroptera</taxon>
        <taxon>Cimicomorpha</taxon>
        <taxon>Reduviidae</taxon>
        <taxon>Harpactorinae</taxon>
        <taxon>Harpactorini</taxon>
        <taxon>Rhynocoris</taxon>
    </lineage>
</organism>